<feature type="region of interest" description="Disordered" evidence="1">
    <location>
        <begin position="151"/>
        <end position="177"/>
    </location>
</feature>
<keyword evidence="2" id="KW-0812">Transmembrane</keyword>
<feature type="transmembrane region" description="Helical" evidence="2">
    <location>
        <begin position="604"/>
        <end position="627"/>
    </location>
</feature>
<feature type="transmembrane region" description="Helical" evidence="2">
    <location>
        <begin position="471"/>
        <end position="489"/>
    </location>
</feature>
<feature type="transmembrane region" description="Helical" evidence="2">
    <location>
        <begin position="496"/>
        <end position="515"/>
    </location>
</feature>
<keyword evidence="2" id="KW-1133">Transmembrane helix</keyword>
<feature type="transmembrane region" description="Helical" evidence="2">
    <location>
        <begin position="186"/>
        <end position="206"/>
    </location>
</feature>
<reference evidence="4" key="1">
    <citation type="journal article" date="2019" name="Int. J. Syst. Evol. Microbiol.">
        <title>The Global Catalogue of Microorganisms (GCM) 10K type strain sequencing project: providing services to taxonomists for standard genome sequencing and annotation.</title>
        <authorList>
            <consortium name="The Broad Institute Genomics Platform"/>
            <consortium name="The Broad Institute Genome Sequencing Center for Infectious Disease"/>
            <person name="Wu L."/>
            <person name="Ma J."/>
        </authorList>
    </citation>
    <scope>NUCLEOTIDE SEQUENCE [LARGE SCALE GENOMIC DNA]</scope>
    <source>
        <strain evidence="4">JCM 12165</strain>
    </source>
</reference>
<gene>
    <name evidence="3" type="ORF">ACFSCY_01695</name>
</gene>
<feature type="region of interest" description="Disordered" evidence="1">
    <location>
        <begin position="38"/>
        <end position="126"/>
    </location>
</feature>
<feature type="transmembrane region" description="Helical" evidence="2">
    <location>
        <begin position="661"/>
        <end position="679"/>
    </location>
</feature>
<dbReference type="EMBL" id="JBHUCP010000001">
    <property type="protein sequence ID" value="MFD1528149.1"/>
    <property type="molecule type" value="Genomic_DNA"/>
</dbReference>
<feature type="transmembrane region" description="Helical" evidence="2">
    <location>
        <begin position="319"/>
        <end position="335"/>
    </location>
</feature>
<protein>
    <submittedName>
        <fullName evidence="3">DUF2339 domain-containing protein</fullName>
    </submittedName>
</protein>
<evidence type="ECO:0000256" key="2">
    <source>
        <dbReference type="SAM" id="Phobius"/>
    </source>
</evidence>
<feature type="transmembrane region" description="Helical" evidence="2">
    <location>
        <begin position="342"/>
        <end position="364"/>
    </location>
</feature>
<feature type="region of interest" description="Disordered" evidence="1">
    <location>
        <begin position="688"/>
        <end position="710"/>
    </location>
</feature>
<dbReference type="Proteomes" id="UP001597145">
    <property type="component" value="Unassembled WGS sequence"/>
</dbReference>
<feature type="transmembrane region" description="Helical" evidence="2">
    <location>
        <begin position="273"/>
        <end position="290"/>
    </location>
</feature>
<feature type="transmembrane region" description="Helical" evidence="2">
    <location>
        <begin position="572"/>
        <end position="598"/>
    </location>
</feature>
<name>A0ABW4FDZ3_9PSEU</name>
<sequence>MATPTADPYVALADELGRLGRRLDGIGAEVLRLRAAAVPAVEPGPEPGGGAAPWSHLEDVRPGDQVASSGENPASPASPAVTPGVENAGQQAAVPPSEWMQPQGRPTTYQGQGWAPQAGYPSAQSQWPGYGTPGYGTPGYGTPGYGTPGYGAPGYGAPGHRSAPQQPAPQPAPRRRPLSGLSGAQLLAWTGGAVTLLGVVLLLVLAASRGWFSPQARVVAGAVLGIALVGLGVWLHRKETARVGALALAATGFATLYLVVAAATAYYGYLPTLPALLAALVVAGGGLGLADRWRSQLLGGGVVAGAMLLAPVLVTDWRLVALALALQLAALPVVLRKRWPVLMLIAAAGPFLFGTLVGFGPLVGPAATERAGAIAVVLAALAVGLATVLLAARRLPVPPVAVLLAASPAPLLVTAAEVEGVGGAGLAAVAALALAAVAVAVAPGVDRVLRTVGTAAAAVALFVATQLVLDGAAVTVAVLGEALVATMAAAALRSRVLLAVGAAFGAFATLVAITRDAPLEALLRFSYVEYAGPSTVAELTAAGVSVLVLALAVALLVAGGRTGLVRPDATAAPLWVPVGLVGLYGATSLVVTLALLVAPDRAGFTAGHALVTVSWTVAALVLLACGISRPALRITGMVLVGAAVAKLVLFDLVALDGLARVGAFLGAGLVLLAAGTRYARMVAEAEKATAGETATKGEPRPDQAPPPAAG</sequence>
<feature type="transmembrane region" description="Helical" evidence="2">
    <location>
        <begin position="370"/>
        <end position="392"/>
    </location>
</feature>
<feature type="transmembrane region" description="Helical" evidence="2">
    <location>
        <begin position="448"/>
        <end position="465"/>
    </location>
</feature>
<dbReference type="PANTHER" id="PTHR38434">
    <property type="entry name" value="BLL2549 PROTEIN"/>
    <property type="match status" value="1"/>
</dbReference>
<feature type="transmembrane region" description="Helical" evidence="2">
    <location>
        <begin position="422"/>
        <end position="441"/>
    </location>
</feature>
<evidence type="ECO:0000313" key="3">
    <source>
        <dbReference type="EMBL" id="MFD1528149.1"/>
    </source>
</evidence>
<organism evidence="3 4">
    <name type="scientific">Pseudonocardia aurantiaca</name>
    <dbReference type="NCBI Taxonomy" id="75290"/>
    <lineage>
        <taxon>Bacteria</taxon>
        <taxon>Bacillati</taxon>
        <taxon>Actinomycetota</taxon>
        <taxon>Actinomycetes</taxon>
        <taxon>Pseudonocardiales</taxon>
        <taxon>Pseudonocardiaceae</taxon>
        <taxon>Pseudonocardia</taxon>
    </lineage>
</organism>
<feature type="transmembrane region" description="Helical" evidence="2">
    <location>
        <begin position="634"/>
        <end position="655"/>
    </location>
</feature>
<evidence type="ECO:0000256" key="1">
    <source>
        <dbReference type="SAM" id="MobiDB-lite"/>
    </source>
</evidence>
<dbReference type="RefSeq" id="WP_343972416.1">
    <property type="nucleotide sequence ID" value="NZ_BAAAJG010000003.1"/>
</dbReference>
<dbReference type="Pfam" id="PF10101">
    <property type="entry name" value="DUF2339"/>
    <property type="match status" value="1"/>
</dbReference>
<comment type="caution">
    <text evidence="3">The sequence shown here is derived from an EMBL/GenBank/DDBJ whole genome shotgun (WGS) entry which is preliminary data.</text>
</comment>
<feature type="transmembrane region" description="Helical" evidence="2">
    <location>
        <begin position="297"/>
        <end position="313"/>
    </location>
</feature>
<feature type="transmembrane region" description="Helical" evidence="2">
    <location>
        <begin position="243"/>
        <end position="267"/>
    </location>
</feature>
<keyword evidence="2" id="KW-0472">Membrane</keyword>
<dbReference type="InterPro" id="IPR019286">
    <property type="entry name" value="DUF2339_TM"/>
</dbReference>
<evidence type="ECO:0000313" key="4">
    <source>
        <dbReference type="Proteomes" id="UP001597145"/>
    </source>
</evidence>
<feature type="transmembrane region" description="Helical" evidence="2">
    <location>
        <begin position="535"/>
        <end position="560"/>
    </location>
</feature>
<feature type="transmembrane region" description="Helical" evidence="2">
    <location>
        <begin position="218"/>
        <end position="236"/>
    </location>
</feature>
<feature type="transmembrane region" description="Helical" evidence="2">
    <location>
        <begin position="399"/>
        <end position="416"/>
    </location>
</feature>
<dbReference type="PANTHER" id="PTHR38434:SF1">
    <property type="entry name" value="BLL2549 PROTEIN"/>
    <property type="match status" value="1"/>
</dbReference>
<accession>A0ABW4FDZ3</accession>
<proteinExistence type="predicted"/>
<feature type="compositionally biased region" description="Basic and acidic residues" evidence="1">
    <location>
        <begin position="688"/>
        <end position="701"/>
    </location>
</feature>
<keyword evidence="4" id="KW-1185">Reference proteome</keyword>